<feature type="domain" description="Glycosyl-hydrolase family 116 catalytic region" evidence="1">
    <location>
        <begin position="494"/>
        <end position="770"/>
    </location>
</feature>
<gene>
    <name evidence="3" type="ORF">CLV51_102684</name>
</gene>
<name>A0A2P8HNM8_CHINA</name>
<evidence type="ECO:0000313" key="3">
    <source>
        <dbReference type="EMBL" id="PSL47824.1"/>
    </source>
</evidence>
<evidence type="ECO:0000259" key="2">
    <source>
        <dbReference type="Pfam" id="PF12215"/>
    </source>
</evidence>
<dbReference type="OrthoDB" id="1007311at2"/>
<dbReference type="InterPro" id="IPR052566">
    <property type="entry name" value="Non-lysos_glucosylceramidase"/>
</dbReference>
<keyword evidence="4" id="KW-1185">Reference proteome</keyword>
<dbReference type="Gene3D" id="1.50.10.10">
    <property type="match status" value="1"/>
</dbReference>
<dbReference type="Proteomes" id="UP000240971">
    <property type="component" value="Unassembled WGS sequence"/>
</dbReference>
<dbReference type="InterPro" id="IPR024462">
    <property type="entry name" value="GH116_N"/>
</dbReference>
<dbReference type="RefSeq" id="WP_106528249.1">
    <property type="nucleotide sequence ID" value="NZ_PYAW01000002.1"/>
</dbReference>
<feature type="domain" description="Glycosyl-hydrolase family 116 N-terminal" evidence="2">
    <location>
        <begin position="72"/>
        <end position="386"/>
    </location>
</feature>
<dbReference type="SUPFAM" id="SSF48208">
    <property type="entry name" value="Six-hairpin glycosidases"/>
    <property type="match status" value="1"/>
</dbReference>
<dbReference type="AlphaFoldDB" id="A0A2P8HNM8"/>
<evidence type="ECO:0000259" key="1">
    <source>
        <dbReference type="Pfam" id="PF04685"/>
    </source>
</evidence>
<dbReference type="GO" id="GO:0005975">
    <property type="term" value="P:carbohydrate metabolic process"/>
    <property type="evidence" value="ECO:0007669"/>
    <property type="project" value="InterPro"/>
</dbReference>
<comment type="caution">
    <text evidence="3">The sequence shown here is derived from an EMBL/GenBank/DDBJ whole genome shotgun (WGS) entry which is preliminary data.</text>
</comment>
<protein>
    <submittedName>
        <fullName evidence="3">Uncharacterized protein (DUF608 family)</fullName>
    </submittedName>
</protein>
<dbReference type="PANTHER" id="PTHR12654">
    <property type="entry name" value="BILE ACID BETA-GLUCOSIDASE-RELATED"/>
    <property type="match status" value="1"/>
</dbReference>
<proteinExistence type="predicted"/>
<organism evidence="3 4">
    <name type="scientific">Chitinophaga niastensis</name>
    <dbReference type="NCBI Taxonomy" id="536980"/>
    <lineage>
        <taxon>Bacteria</taxon>
        <taxon>Pseudomonadati</taxon>
        <taxon>Bacteroidota</taxon>
        <taxon>Chitinophagia</taxon>
        <taxon>Chitinophagales</taxon>
        <taxon>Chitinophagaceae</taxon>
        <taxon>Chitinophaga</taxon>
    </lineage>
</organism>
<sequence length="886" mass="99086">MAIERRKFLRNVGLTMAGAFSVRLPVVGRAIADNNSWLMTTKQPDAAWMASLYERGKVTTYLKSKNELQYIGMPVGGIQCGTVYLGGDGRLWLWDIFNKNQEGIEPKEVTWNADVLGGGKKVRSRDGACYIAPSKNIRPLDQGFALQLTYGDKTIIRKFDEASWPEISFEATYPMATVHYIDPALPVEITMEAFSPFIPLNEDDSGLPVTILSYKIKNTGTVPVTAAIMGWLENKVAIESATDALHERVNTAVNEKGWQGVSATVRVKTGDSSDFEKKADYGNLCLAAFSNKATVGTIMAEGELTAAHFKLPVSKQTVRGIKEKLTATVTTRNNILPGKTIRTDFAISWYFPNLHFKDIQGEGRYYANKFADAAAVISYVQQNYVRLSHESRLWKDTWYDASLPWWFMERTFLNISTLATTTTHRFRSGRFYAWEGVGACEGTCTHVWQYAQAVGRIFPALERDTRQRVDLGIALLPDGGILFRGEAEKRPAIDGQAGTVLRIYREHQMSRDAAFLQQNWPNIKKATQFIINQDRNGDGMEDTPMENTLDAVWDGEIAWIVGLCIAAVQAGALMAMEVNDTAFANVCKTYVDKGRKNMESQLFNGEYFIHQPDKVKGRSVIGSYNTCHIDQVYGQSWAFQVGMDRIIDKEKTVSALRALWKYNYMKDVGPYVATHPGGRPYALPGEAGMIMNTNPRKEEFPFGVKDAWQLGYFNECMTGFEHQVAAHMMAEGMTDEALTLTRAVHDRYHAFKRNPFNEIECSDHYARAMASYGTFVTACGFEYHGPKGYIGFAPAMNKENFKAPFVTAEGWGTYTQQGGSHTLQLKYGALSLQTLRFQKTGAKQVTVIIDHKKMPASFKEENGFVTIQLDTATRIVAGNSLHITIV</sequence>
<reference evidence="3 4" key="1">
    <citation type="submission" date="2018-03" db="EMBL/GenBank/DDBJ databases">
        <title>Genomic Encyclopedia of Archaeal and Bacterial Type Strains, Phase II (KMG-II): from individual species to whole genera.</title>
        <authorList>
            <person name="Goeker M."/>
        </authorList>
    </citation>
    <scope>NUCLEOTIDE SEQUENCE [LARGE SCALE GENOMIC DNA]</scope>
    <source>
        <strain evidence="3 4">DSM 24859</strain>
    </source>
</reference>
<dbReference type="EMBL" id="PYAW01000002">
    <property type="protein sequence ID" value="PSL47824.1"/>
    <property type="molecule type" value="Genomic_DNA"/>
</dbReference>
<dbReference type="Pfam" id="PF12215">
    <property type="entry name" value="Glyco_hydr_116N"/>
    <property type="match status" value="1"/>
</dbReference>
<evidence type="ECO:0000313" key="4">
    <source>
        <dbReference type="Proteomes" id="UP000240971"/>
    </source>
</evidence>
<dbReference type="InterPro" id="IPR006775">
    <property type="entry name" value="GH116_catalytic"/>
</dbReference>
<dbReference type="Pfam" id="PF04685">
    <property type="entry name" value="DUF608"/>
    <property type="match status" value="1"/>
</dbReference>
<dbReference type="InterPro" id="IPR008928">
    <property type="entry name" value="6-hairpin_glycosidase_sf"/>
</dbReference>
<dbReference type="PANTHER" id="PTHR12654:SF0">
    <property type="entry name" value="NON-LYSOSOMAL GLUCOSYLCERAMIDASE"/>
    <property type="match status" value="1"/>
</dbReference>
<dbReference type="InterPro" id="IPR012341">
    <property type="entry name" value="6hp_glycosidase-like_sf"/>
</dbReference>
<accession>A0A2P8HNM8</accession>
<dbReference type="GO" id="GO:0004553">
    <property type="term" value="F:hydrolase activity, hydrolyzing O-glycosyl compounds"/>
    <property type="evidence" value="ECO:0007669"/>
    <property type="project" value="InterPro"/>
</dbReference>